<dbReference type="Proteomes" id="UP000275078">
    <property type="component" value="Unassembled WGS sequence"/>
</dbReference>
<accession>A0A3N4HRM9</accession>
<organism evidence="1 2">
    <name type="scientific">Ascobolus immersus RN42</name>
    <dbReference type="NCBI Taxonomy" id="1160509"/>
    <lineage>
        <taxon>Eukaryota</taxon>
        <taxon>Fungi</taxon>
        <taxon>Dikarya</taxon>
        <taxon>Ascomycota</taxon>
        <taxon>Pezizomycotina</taxon>
        <taxon>Pezizomycetes</taxon>
        <taxon>Pezizales</taxon>
        <taxon>Ascobolaceae</taxon>
        <taxon>Ascobolus</taxon>
    </lineage>
</organism>
<sequence>MHFTGYELASHGRKRGFARFAKGMPRTSVSFSHYLSFLPLPSSFSRFSILLRYHVPSPFTIPQQNDSAIEMPPNPTKKVKPLPTTSVCADKAISKFLYALAIGQGFPEKIETASTAFIDAIEELIDDVRWDTSTGPIRDVGPTLEKISETAKEIRHTFWSLKKTHEEWTSALAAYTCHCRLPEEPYGSTKAKYKDQREMLKANMDWLGKELEICEESLRELCRGLDHITESDSGSE</sequence>
<proteinExistence type="predicted"/>
<reference evidence="1 2" key="1">
    <citation type="journal article" date="2018" name="Nat. Ecol. Evol.">
        <title>Pezizomycetes genomes reveal the molecular basis of ectomycorrhizal truffle lifestyle.</title>
        <authorList>
            <person name="Murat C."/>
            <person name="Payen T."/>
            <person name="Noel B."/>
            <person name="Kuo A."/>
            <person name="Morin E."/>
            <person name="Chen J."/>
            <person name="Kohler A."/>
            <person name="Krizsan K."/>
            <person name="Balestrini R."/>
            <person name="Da Silva C."/>
            <person name="Montanini B."/>
            <person name="Hainaut M."/>
            <person name="Levati E."/>
            <person name="Barry K.W."/>
            <person name="Belfiori B."/>
            <person name="Cichocki N."/>
            <person name="Clum A."/>
            <person name="Dockter R.B."/>
            <person name="Fauchery L."/>
            <person name="Guy J."/>
            <person name="Iotti M."/>
            <person name="Le Tacon F."/>
            <person name="Lindquist E.A."/>
            <person name="Lipzen A."/>
            <person name="Malagnac F."/>
            <person name="Mello A."/>
            <person name="Molinier V."/>
            <person name="Miyauchi S."/>
            <person name="Poulain J."/>
            <person name="Riccioni C."/>
            <person name="Rubini A."/>
            <person name="Sitrit Y."/>
            <person name="Splivallo R."/>
            <person name="Traeger S."/>
            <person name="Wang M."/>
            <person name="Zifcakova L."/>
            <person name="Wipf D."/>
            <person name="Zambonelli A."/>
            <person name="Paolocci F."/>
            <person name="Nowrousian M."/>
            <person name="Ottonello S."/>
            <person name="Baldrian P."/>
            <person name="Spatafora J.W."/>
            <person name="Henrissat B."/>
            <person name="Nagy L.G."/>
            <person name="Aury J.M."/>
            <person name="Wincker P."/>
            <person name="Grigoriev I.V."/>
            <person name="Bonfante P."/>
            <person name="Martin F.M."/>
        </authorList>
    </citation>
    <scope>NUCLEOTIDE SEQUENCE [LARGE SCALE GENOMIC DNA]</scope>
    <source>
        <strain evidence="1 2">RN42</strain>
    </source>
</reference>
<dbReference type="AlphaFoldDB" id="A0A3N4HRM9"/>
<evidence type="ECO:0000313" key="1">
    <source>
        <dbReference type="EMBL" id="RPA76482.1"/>
    </source>
</evidence>
<dbReference type="EMBL" id="ML119743">
    <property type="protein sequence ID" value="RPA76482.1"/>
    <property type="molecule type" value="Genomic_DNA"/>
</dbReference>
<gene>
    <name evidence="1" type="ORF">BJ508DRAFT_310990</name>
</gene>
<name>A0A3N4HRM9_ASCIM</name>
<evidence type="ECO:0000313" key="2">
    <source>
        <dbReference type="Proteomes" id="UP000275078"/>
    </source>
</evidence>
<protein>
    <submittedName>
        <fullName evidence="1">Uncharacterized protein</fullName>
    </submittedName>
</protein>
<keyword evidence="2" id="KW-1185">Reference proteome</keyword>